<dbReference type="NCBIfam" id="TIGR02290">
    <property type="entry name" value="M3_fam_3"/>
    <property type="match status" value="1"/>
</dbReference>
<evidence type="ECO:0000313" key="9">
    <source>
        <dbReference type="EMBL" id="KAB8033443.1"/>
    </source>
</evidence>
<evidence type="ECO:0000256" key="3">
    <source>
        <dbReference type="ARBA" id="ARBA00022801"/>
    </source>
</evidence>
<comment type="caution">
    <text evidence="9">The sequence shown here is derived from an EMBL/GenBank/DDBJ whole genome shotgun (WGS) entry which is preliminary data.</text>
</comment>
<dbReference type="Proteomes" id="UP000442694">
    <property type="component" value="Unassembled WGS sequence"/>
</dbReference>
<dbReference type="Gene3D" id="1.10.1370.20">
    <property type="entry name" value="Oligoendopeptidase f, C-terminal domain"/>
    <property type="match status" value="1"/>
</dbReference>
<dbReference type="InterPro" id="IPR011977">
    <property type="entry name" value="Pept_M3B_clade3"/>
</dbReference>
<evidence type="ECO:0000256" key="2">
    <source>
        <dbReference type="ARBA" id="ARBA00022723"/>
    </source>
</evidence>
<dbReference type="CDD" id="cd09607">
    <property type="entry name" value="M3B_PepF"/>
    <property type="match status" value="1"/>
</dbReference>
<dbReference type="EMBL" id="WFLN01000004">
    <property type="protein sequence ID" value="KAB8033443.1"/>
    <property type="molecule type" value="Genomic_DNA"/>
</dbReference>
<dbReference type="GO" id="GO:0004181">
    <property type="term" value="F:metallocarboxypeptidase activity"/>
    <property type="evidence" value="ECO:0007669"/>
    <property type="project" value="InterPro"/>
</dbReference>
<keyword evidence="4 6" id="KW-0862">Zinc</keyword>
<dbReference type="InterPro" id="IPR001567">
    <property type="entry name" value="Pept_M3A_M3B_dom"/>
</dbReference>
<dbReference type="PANTHER" id="PTHR34217:SF1">
    <property type="entry name" value="CARBOXYPEPTIDASE 1"/>
    <property type="match status" value="1"/>
</dbReference>
<dbReference type="Pfam" id="PF08439">
    <property type="entry name" value="Peptidase_M3_N"/>
    <property type="match status" value="1"/>
</dbReference>
<keyword evidence="1 6" id="KW-0645">Protease</keyword>
<evidence type="ECO:0000256" key="1">
    <source>
        <dbReference type="ARBA" id="ARBA00022670"/>
    </source>
</evidence>
<keyword evidence="3 6" id="KW-0378">Hydrolase</keyword>
<comment type="cofactor">
    <cofactor evidence="6">
        <name>Zn(2+)</name>
        <dbReference type="ChEBI" id="CHEBI:29105"/>
    </cofactor>
    <text evidence="6">Binds 1 zinc ion.</text>
</comment>
<feature type="domain" description="Oligopeptidase F N-terminal" evidence="8">
    <location>
        <begin position="140"/>
        <end position="202"/>
    </location>
</feature>
<name>A0A833N312_9BACT</name>
<protein>
    <submittedName>
        <fullName evidence="9">M3 family oligoendopeptidase</fullName>
    </submittedName>
</protein>
<sequence length="630" mass="72343">MHIYNGENMTNLQSNIQGPHWDNSSEYPSLNSIEYKNDLKSVQQAILQIQELTKVISKNIKEIENLSNETAKEIVKNGQEIFTIRENANVVASNLYVYTNCIVSVDGKNEIAKQMITKCQELHAQLEQAYKPLSLFLTLAPEKILHDYLNHEKTKTQKFQIEHERKLKDFLLSLDEETLITSLAIDGHTAWDNLYSNISSQIECEVHMPNGTEKMGIAKANALLQDASPAIRKAAYIAIQNGWEKNTEVCAQALNALAGWRHTINKRRSTKTNKHFLINPLHENRMSQETLDSLFSVIQEGKQIGQKALHLKAKASGIEQLHPSDLFAPAPHLGSKETQSKYTFAEGMKIIVDAFAEVDPKMAEFAEMMQKNKWIEGRLGDYKRPGAYCTSFEKSRSPRVYMTFMGGLGDVSTLAHELGHAFHHWVMRDLPHIQTNYPMNLAETASIFAETVVGNALMNKAKCKEEQFPIAFNNAENAATFLLNIPARFTFEKEFYEMRLKENLSVQDFKNLMERSWKRYYGDTLSEMNTLFWASKLHFYISDLSFYNFPYTFGYLFSLGVYAQKEKLGKDFYNKYVNLLRDTGNMTAEDLIKTHLNVDIRKPDFWQSSLKIIEKQIEHFEGLVNYTIKK</sequence>
<evidence type="ECO:0000313" key="10">
    <source>
        <dbReference type="Proteomes" id="UP000442694"/>
    </source>
</evidence>
<evidence type="ECO:0000256" key="4">
    <source>
        <dbReference type="ARBA" id="ARBA00022833"/>
    </source>
</evidence>
<dbReference type="InterPro" id="IPR034006">
    <property type="entry name" value="M3B_PepF_2"/>
</dbReference>
<dbReference type="Gene3D" id="1.20.140.70">
    <property type="entry name" value="Oligopeptidase f, N-terminal domain"/>
    <property type="match status" value="1"/>
</dbReference>
<dbReference type="InterPro" id="IPR042088">
    <property type="entry name" value="OligoPept_F_C"/>
</dbReference>
<dbReference type="InterPro" id="IPR013647">
    <property type="entry name" value="OligopepF_N_dom"/>
</dbReference>
<dbReference type="Pfam" id="PF01432">
    <property type="entry name" value="Peptidase_M3"/>
    <property type="match status" value="1"/>
</dbReference>
<accession>A0A833N312</accession>
<feature type="domain" description="Peptidase M3A/M3B catalytic" evidence="7">
    <location>
        <begin position="223"/>
        <end position="609"/>
    </location>
</feature>
<evidence type="ECO:0000256" key="6">
    <source>
        <dbReference type="RuleBase" id="RU003435"/>
    </source>
</evidence>
<comment type="similarity">
    <text evidence="6">Belongs to the peptidase M3 family.</text>
</comment>
<keyword evidence="5 6" id="KW-0482">Metalloprotease</keyword>
<keyword evidence="10" id="KW-1185">Reference proteome</keyword>
<dbReference type="AlphaFoldDB" id="A0A833N312"/>
<dbReference type="PANTHER" id="PTHR34217">
    <property type="entry name" value="METAL-DEPENDENT CARBOXYPEPTIDASE"/>
    <property type="match status" value="1"/>
</dbReference>
<dbReference type="GO" id="GO:0046872">
    <property type="term" value="F:metal ion binding"/>
    <property type="evidence" value="ECO:0007669"/>
    <property type="project" value="UniProtKB-UniRule"/>
</dbReference>
<dbReference type="GO" id="GO:0004222">
    <property type="term" value="F:metalloendopeptidase activity"/>
    <property type="evidence" value="ECO:0007669"/>
    <property type="project" value="InterPro"/>
</dbReference>
<dbReference type="SUPFAM" id="SSF55486">
    <property type="entry name" value="Metalloproteases ('zincins'), catalytic domain"/>
    <property type="match status" value="1"/>
</dbReference>
<organism evidence="9 10">
    <name type="scientific">Fluviispira multicolorata</name>
    <dbReference type="NCBI Taxonomy" id="2654512"/>
    <lineage>
        <taxon>Bacteria</taxon>
        <taxon>Pseudomonadati</taxon>
        <taxon>Bdellovibrionota</taxon>
        <taxon>Oligoflexia</taxon>
        <taxon>Silvanigrellales</taxon>
        <taxon>Silvanigrellaceae</taxon>
        <taxon>Fluviispira</taxon>
    </lineage>
</organism>
<reference evidence="9 10" key="1">
    <citation type="submission" date="2019-10" db="EMBL/GenBank/DDBJ databases">
        <title>New genus of Silvanigrellaceae.</title>
        <authorList>
            <person name="Pitt A."/>
            <person name="Hahn M.W."/>
        </authorList>
    </citation>
    <scope>NUCLEOTIDE SEQUENCE [LARGE SCALE GENOMIC DNA]</scope>
    <source>
        <strain evidence="9 10">33A1-SZDP</strain>
    </source>
</reference>
<keyword evidence="2 6" id="KW-0479">Metal-binding</keyword>
<evidence type="ECO:0000256" key="5">
    <source>
        <dbReference type="ARBA" id="ARBA00023049"/>
    </source>
</evidence>
<evidence type="ECO:0000259" key="8">
    <source>
        <dbReference type="Pfam" id="PF08439"/>
    </source>
</evidence>
<evidence type="ECO:0000259" key="7">
    <source>
        <dbReference type="Pfam" id="PF01432"/>
    </source>
</evidence>
<gene>
    <name evidence="9" type="ORF">GCL57_01710</name>
</gene>
<proteinExistence type="inferred from homology"/>
<dbReference type="GO" id="GO:0006508">
    <property type="term" value="P:proteolysis"/>
    <property type="evidence" value="ECO:0007669"/>
    <property type="project" value="UniProtKB-KW"/>
</dbReference>
<dbReference type="InterPro" id="IPR001333">
    <property type="entry name" value="Peptidase_M32_Taq"/>
</dbReference>